<gene>
    <name evidence="1" type="ORF">CTEN0397_LOCUS13734</name>
</gene>
<dbReference type="NCBIfam" id="TIGR02433">
    <property type="entry name" value="lysidine_TilS_C"/>
    <property type="match status" value="1"/>
</dbReference>
<dbReference type="GO" id="GO:0008033">
    <property type="term" value="P:tRNA processing"/>
    <property type="evidence" value="ECO:0007669"/>
    <property type="project" value="InterPro"/>
</dbReference>
<dbReference type="GO" id="GO:0016879">
    <property type="term" value="F:ligase activity, forming carbon-nitrogen bonds"/>
    <property type="evidence" value="ECO:0007669"/>
    <property type="project" value="InterPro"/>
</dbReference>
<sequence>MKMKGHSLPYDQLQRVCQQLMDYPDHQKWTLNVGKGWNVIREGGTLDFGLASSDVVSDADFEKKNPPTVLSWTTTTTTTTTNHQADLPDAIQITKSPQMTTATTEFFLSTGRHGSTWLFTPPWRSGHSPVKVKDFLRGQKIPLHLRKSTPLIYATTGGNPTVVAILVEGKWIVDAHFGLEQQQAGGETIQILLPTEL</sequence>
<accession>A0A7S1DBA1</accession>
<protein>
    <submittedName>
        <fullName evidence="1">Uncharacterized protein</fullName>
    </submittedName>
</protein>
<reference evidence="1" key="1">
    <citation type="submission" date="2021-01" db="EMBL/GenBank/DDBJ databases">
        <authorList>
            <person name="Corre E."/>
            <person name="Pelletier E."/>
            <person name="Niang G."/>
            <person name="Scheremetjew M."/>
            <person name="Finn R."/>
            <person name="Kale V."/>
            <person name="Holt S."/>
            <person name="Cochrane G."/>
            <person name="Meng A."/>
            <person name="Brown T."/>
            <person name="Cohen L."/>
        </authorList>
    </citation>
    <scope>NUCLEOTIDE SEQUENCE</scope>
    <source>
        <strain evidence="1">ECT3854</strain>
    </source>
</reference>
<dbReference type="EMBL" id="HBFW01021320">
    <property type="protein sequence ID" value="CAD8942667.1"/>
    <property type="molecule type" value="Transcribed_RNA"/>
</dbReference>
<dbReference type="GO" id="GO:0005737">
    <property type="term" value="C:cytoplasm"/>
    <property type="evidence" value="ECO:0007669"/>
    <property type="project" value="InterPro"/>
</dbReference>
<evidence type="ECO:0000313" key="1">
    <source>
        <dbReference type="EMBL" id="CAD8942667.1"/>
    </source>
</evidence>
<dbReference type="InterPro" id="IPR012796">
    <property type="entry name" value="Lysidine-tRNA-synth_C"/>
</dbReference>
<dbReference type="AlphaFoldDB" id="A0A7S1DBA1"/>
<dbReference type="GO" id="GO:0005524">
    <property type="term" value="F:ATP binding"/>
    <property type="evidence" value="ECO:0007669"/>
    <property type="project" value="InterPro"/>
</dbReference>
<name>A0A7S1DBA1_CYCTE</name>
<organism evidence="1">
    <name type="scientific">Cyclophora tenuis</name>
    <name type="common">Marine diatom</name>
    <dbReference type="NCBI Taxonomy" id="216820"/>
    <lineage>
        <taxon>Eukaryota</taxon>
        <taxon>Sar</taxon>
        <taxon>Stramenopiles</taxon>
        <taxon>Ochrophyta</taxon>
        <taxon>Bacillariophyta</taxon>
        <taxon>Fragilariophyceae</taxon>
        <taxon>Fragilariophycidae</taxon>
        <taxon>Cyclophorales</taxon>
        <taxon>Cyclophoraceae</taxon>
        <taxon>Cyclophora</taxon>
    </lineage>
</organism>
<proteinExistence type="predicted"/>